<dbReference type="InterPro" id="IPR054443">
    <property type="entry name" value="Y3-like_dom"/>
</dbReference>
<comment type="caution">
    <text evidence="3">The sequence shown here is derived from an EMBL/GenBank/DDBJ whole genome shotgun (WGS) entry which is preliminary data.</text>
</comment>
<feature type="chain" id="PRO_5034203526" description="Glycan binding protein Y3-like domain-containing protein" evidence="1">
    <location>
        <begin position="23"/>
        <end position="138"/>
    </location>
</feature>
<organism evidence="3 4">
    <name type="scientific">Mycena venus</name>
    <dbReference type="NCBI Taxonomy" id="2733690"/>
    <lineage>
        <taxon>Eukaryota</taxon>
        <taxon>Fungi</taxon>
        <taxon>Dikarya</taxon>
        <taxon>Basidiomycota</taxon>
        <taxon>Agaricomycotina</taxon>
        <taxon>Agaricomycetes</taxon>
        <taxon>Agaricomycetidae</taxon>
        <taxon>Agaricales</taxon>
        <taxon>Marasmiineae</taxon>
        <taxon>Mycenaceae</taxon>
        <taxon>Mycena</taxon>
    </lineage>
</organism>
<reference evidence="3" key="1">
    <citation type="submission" date="2020-05" db="EMBL/GenBank/DDBJ databases">
        <title>Mycena genomes resolve the evolution of fungal bioluminescence.</title>
        <authorList>
            <person name="Tsai I.J."/>
        </authorList>
    </citation>
    <scope>NUCLEOTIDE SEQUENCE</scope>
    <source>
        <strain evidence="3">CCC161011</strain>
    </source>
</reference>
<dbReference type="Proteomes" id="UP000620124">
    <property type="component" value="Unassembled WGS sequence"/>
</dbReference>
<feature type="signal peptide" evidence="1">
    <location>
        <begin position="1"/>
        <end position="22"/>
    </location>
</feature>
<accession>A0A8H6XNY0</accession>
<keyword evidence="4" id="KW-1185">Reference proteome</keyword>
<protein>
    <recommendedName>
        <fullName evidence="2">Glycan binding protein Y3-like domain-containing protein</fullName>
    </recommendedName>
</protein>
<sequence length="138" mass="14426">MPSNARLILGLISLALINKAACDQILFFCSGLVGPARDCSPLIPGFCESAGNTPLPPGNQIQNCIQETAPGGETGDLRFSCDISVENMAATAEIPSVQLCEEVLLAINNTCEEANGGQAQAMGDSFAYNYHYRPGGCA</sequence>
<dbReference type="Pfam" id="PF22803">
    <property type="entry name" value="GBD_Y3"/>
    <property type="match status" value="1"/>
</dbReference>
<name>A0A8H6XNY0_9AGAR</name>
<evidence type="ECO:0000256" key="1">
    <source>
        <dbReference type="SAM" id="SignalP"/>
    </source>
</evidence>
<dbReference type="EMBL" id="JACAZI010000014">
    <property type="protein sequence ID" value="KAF7344798.1"/>
    <property type="molecule type" value="Genomic_DNA"/>
</dbReference>
<evidence type="ECO:0000259" key="2">
    <source>
        <dbReference type="Pfam" id="PF22803"/>
    </source>
</evidence>
<evidence type="ECO:0000313" key="4">
    <source>
        <dbReference type="Proteomes" id="UP000620124"/>
    </source>
</evidence>
<evidence type="ECO:0000313" key="3">
    <source>
        <dbReference type="EMBL" id="KAF7344798.1"/>
    </source>
</evidence>
<feature type="domain" description="Glycan binding protein Y3-like" evidence="2">
    <location>
        <begin position="38"/>
        <end position="137"/>
    </location>
</feature>
<keyword evidence="1" id="KW-0732">Signal</keyword>
<proteinExistence type="predicted"/>
<dbReference type="AlphaFoldDB" id="A0A8H6XNY0"/>
<gene>
    <name evidence="3" type="ORF">MVEN_01640900</name>
</gene>
<dbReference type="OrthoDB" id="2826094at2759"/>